<comment type="catalytic activity">
    <reaction evidence="7">
        <text>L-aspartate + L-glutamine + ATP + H2O = L-asparagine + L-glutamate + AMP + diphosphate + H(+)</text>
        <dbReference type="Rhea" id="RHEA:12228"/>
        <dbReference type="ChEBI" id="CHEBI:15377"/>
        <dbReference type="ChEBI" id="CHEBI:15378"/>
        <dbReference type="ChEBI" id="CHEBI:29985"/>
        <dbReference type="ChEBI" id="CHEBI:29991"/>
        <dbReference type="ChEBI" id="CHEBI:30616"/>
        <dbReference type="ChEBI" id="CHEBI:33019"/>
        <dbReference type="ChEBI" id="CHEBI:58048"/>
        <dbReference type="ChEBI" id="CHEBI:58359"/>
        <dbReference type="ChEBI" id="CHEBI:456215"/>
        <dbReference type="EC" id="6.3.5.4"/>
    </reaction>
</comment>
<evidence type="ECO:0000256" key="1">
    <source>
        <dbReference type="ARBA" id="ARBA00005187"/>
    </source>
</evidence>
<comment type="pathway">
    <text evidence="1">Amino-acid biosynthesis; L-asparagine biosynthesis; L-asparagine from L-aspartate (L-Gln route): step 1/1.</text>
</comment>
<keyword evidence="4 8" id="KW-0547">Nucleotide-binding</keyword>
<proteinExistence type="inferred from homology"/>
<evidence type="ECO:0000313" key="10">
    <source>
        <dbReference type="EMBL" id="GIJ46754.1"/>
    </source>
</evidence>
<keyword evidence="5 8" id="KW-0067">ATP-binding</keyword>
<name>A0A8J3YJV6_9ACTN</name>
<evidence type="ECO:0000313" key="11">
    <source>
        <dbReference type="Proteomes" id="UP000619260"/>
    </source>
</evidence>
<dbReference type="GO" id="GO:0004066">
    <property type="term" value="F:asparagine synthase (glutamine-hydrolyzing) activity"/>
    <property type="evidence" value="ECO:0007669"/>
    <property type="project" value="UniProtKB-EC"/>
</dbReference>
<dbReference type="SUPFAM" id="SSF52402">
    <property type="entry name" value="Adenine nucleotide alpha hydrolases-like"/>
    <property type="match status" value="1"/>
</dbReference>
<dbReference type="InterPro" id="IPR006426">
    <property type="entry name" value="Asn_synth_AEB"/>
</dbReference>
<dbReference type="AlphaFoldDB" id="A0A8J3YJV6"/>
<evidence type="ECO:0000256" key="6">
    <source>
        <dbReference type="ARBA" id="ARBA00022888"/>
    </source>
</evidence>
<dbReference type="GO" id="GO:0005829">
    <property type="term" value="C:cytosol"/>
    <property type="evidence" value="ECO:0007669"/>
    <property type="project" value="TreeGrafter"/>
</dbReference>
<dbReference type="InterPro" id="IPR051786">
    <property type="entry name" value="ASN_synthetase/amidase"/>
</dbReference>
<evidence type="ECO:0000256" key="5">
    <source>
        <dbReference type="ARBA" id="ARBA00022840"/>
    </source>
</evidence>
<reference evidence="10" key="1">
    <citation type="submission" date="2021-01" db="EMBL/GenBank/DDBJ databases">
        <title>Whole genome shotgun sequence of Virgisporangium aliadipatigenens NBRC 105644.</title>
        <authorList>
            <person name="Komaki H."/>
            <person name="Tamura T."/>
        </authorList>
    </citation>
    <scope>NUCLEOTIDE SEQUENCE</scope>
    <source>
        <strain evidence="10">NBRC 105644</strain>
    </source>
</reference>
<keyword evidence="6" id="KW-0061">Asparagine biosynthesis</keyword>
<dbReference type="InterPro" id="IPR001962">
    <property type="entry name" value="Asn_synthase"/>
</dbReference>
<dbReference type="GO" id="GO:0006529">
    <property type="term" value="P:asparagine biosynthetic process"/>
    <property type="evidence" value="ECO:0007669"/>
    <property type="project" value="UniProtKB-KW"/>
</dbReference>
<dbReference type="SUPFAM" id="SSF56235">
    <property type="entry name" value="N-terminal nucleophile aminohydrolases (Ntn hydrolases)"/>
    <property type="match status" value="1"/>
</dbReference>
<accession>A0A8J3YJV6</accession>
<dbReference type="PANTHER" id="PTHR43284:SF1">
    <property type="entry name" value="ASPARAGINE SYNTHETASE"/>
    <property type="match status" value="1"/>
</dbReference>
<organism evidence="10 11">
    <name type="scientific">Virgisporangium aliadipatigenens</name>
    <dbReference type="NCBI Taxonomy" id="741659"/>
    <lineage>
        <taxon>Bacteria</taxon>
        <taxon>Bacillati</taxon>
        <taxon>Actinomycetota</taxon>
        <taxon>Actinomycetes</taxon>
        <taxon>Micromonosporales</taxon>
        <taxon>Micromonosporaceae</taxon>
        <taxon>Virgisporangium</taxon>
    </lineage>
</organism>
<protein>
    <recommendedName>
        <fullName evidence="3">asparagine synthase (glutamine-hydrolyzing)</fullName>
        <ecNumber evidence="3">6.3.5.4</ecNumber>
    </recommendedName>
</protein>
<dbReference type="Gene3D" id="3.40.50.620">
    <property type="entry name" value="HUPs"/>
    <property type="match status" value="2"/>
</dbReference>
<evidence type="ECO:0000256" key="8">
    <source>
        <dbReference type="PIRSR" id="PIRSR001589-2"/>
    </source>
</evidence>
<feature type="binding site" evidence="8">
    <location>
        <position position="102"/>
    </location>
    <ligand>
        <name>L-glutamine</name>
        <dbReference type="ChEBI" id="CHEBI:58359"/>
    </ligand>
</feature>
<dbReference type="InterPro" id="IPR017932">
    <property type="entry name" value="GATase_2_dom"/>
</dbReference>
<comment type="similarity">
    <text evidence="2">Belongs to the asparagine synthetase family.</text>
</comment>
<feature type="domain" description="Glutamine amidotransferase type-2" evidence="9">
    <location>
        <begin position="2"/>
        <end position="214"/>
    </location>
</feature>
<dbReference type="Pfam" id="PF00733">
    <property type="entry name" value="Asn_synthase"/>
    <property type="match status" value="2"/>
</dbReference>
<dbReference type="InterPro" id="IPR029055">
    <property type="entry name" value="Ntn_hydrolases_N"/>
</dbReference>
<dbReference type="InterPro" id="IPR014729">
    <property type="entry name" value="Rossmann-like_a/b/a_fold"/>
</dbReference>
<evidence type="ECO:0000256" key="3">
    <source>
        <dbReference type="ARBA" id="ARBA00012737"/>
    </source>
</evidence>
<comment type="caution">
    <text evidence="10">The sequence shown here is derived from an EMBL/GenBank/DDBJ whole genome shotgun (WGS) entry which is preliminary data.</text>
</comment>
<gene>
    <name evidence="10" type="ORF">Val02_36400</name>
</gene>
<keyword evidence="6" id="KW-0028">Amino-acid biosynthesis</keyword>
<dbReference type="GO" id="GO:0005524">
    <property type="term" value="F:ATP binding"/>
    <property type="evidence" value="ECO:0007669"/>
    <property type="project" value="UniProtKB-KW"/>
</dbReference>
<dbReference type="PROSITE" id="PS51278">
    <property type="entry name" value="GATASE_TYPE_2"/>
    <property type="match status" value="1"/>
</dbReference>
<keyword evidence="11" id="KW-1185">Reference proteome</keyword>
<feature type="binding site" evidence="8">
    <location>
        <position position="263"/>
    </location>
    <ligand>
        <name>ATP</name>
        <dbReference type="ChEBI" id="CHEBI:30616"/>
    </ligand>
</feature>
<dbReference type="Proteomes" id="UP000619260">
    <property type="component" value="Unassembled WGS sequence"/>
</dbReference>
<dbReference type="PIRSF" id="PIRSF001589">
    <property type="entry name" value="Asn_synthetase_glu-h"/>
    <property type="match status" value="1"/>
</dbReference>
<evidence type="ECO:0000256" key="2">
    <source>
        <dbReference type="ARBA" id="ARBA00005752"/>
    </source>
</evidence>
<dbReference type="Pfam" id="PF13537">
    <property type="entry name" value="GATase_7"/>
    <property type="match status" value="1"/>
</dbReference>
<dbReference type="EMBL" id="BOPF01000012">
    <property type="protein sequence ID" value="GIJ46754.1"/>
    <property type="molecule type" value="Genomic_DNA"/>
</dbReference>
<evidence type="ECO:0000256" key="4">
    <source>
        <dbReference type="ARBA" id="ARBA00022741"/>
    </source>
</evidence>
<dbReference type="EC" id="6.3.5.4" evidence="3"/>
<dbReference type="PANTHER" id="PTHR43284">
    <property type="entry name" value="ASPARAGINE SYNTHETASE (GLUTAMINE-HYDROLYZING)"/>
    <property type="match status" value="1"/>
</dbReference>
<evidence type="ECO:0000259" key="9">
    <source>
        <dbReference type="PROSITE" id="PS51278"/>
    </source>
</evidence>
<sequence>MTAVAGLVRTDGAPVRAAELRPVLDLLAPLGGDGEGTWAGPVGATAVALGATRRRRVPEDDGDDQPVCASVGDVVVVADAVLTNRPALCRALGLPDDRNLADAHLVLHAYLRWGDRCWQRLRGGFAGAIADRRRGGVLVARDHLGTRPLHVYRDGGRVCFASTAVAVTGFDGVPVAPDLERAKEFLGLVASTRRSWFRDVSPVPRATALWITPDGVRERTYWTFEHRPVRHGSAAEHAEELRDALDEAVRARVRRRRGPVGVLLSGGLDSTSVAATAAGALAPEPVRSYTSVPPPGWSGPAFGFEPDESGLVRVLAARYPNLVPAFVDGRGEAVVDGDPDRFAAGASPVRNTLNMTWLRVAERRAADDGVSLLLTGALGNIAFSADDPRWLVALLGAGRPVEAWREARAWAAARDGSLARLLRTNVVPQLVPQPLRRLVSAARGRPDLITRTLARSGLRPDIVADPRLHRALRGQFPGTAGHHPRRYPTFELDAVASAAENIAVREARGGWWQSDPTVDVELLTACARQPAWARRHRGIGRSALRMAMAGRLPDEIRLRKARGAQVPDWFDRIADAHAELAAELARARGHPTTAALVDLDRIARLVREPPAPERAADAACRDAHAFLLPRVLALSRYLRWFDGYATRRTAARRPAALAGPH</sequence>
<evidence type="ECO:0000256" key="7">
    <source>
        <dbReference type="ARBA" id="ARBA00048741"/>
    </source>
</evidence>
<dbReference type="RefSeq" id="WP_203900271.1">
    <property type="nucleotide sequence ID" value="NZ_BOPF01000012.1"/>
</dbReference>
<dbReference type="Gene3D" id="3.60.20.10">
    <property type="entry name" value="Glutamine Phosphoribosylpyrophosphate, subunit 1, domain 1"/>
    <property type="match status" value="1"/>
</dbReference>